<organism evidence="1">
    <name type="scientific">viral metagenome</name>
    <dbReference type="NCBI Taxonomy" id="1070528"/>
    <lineage>
        <taxon>unclassified sequences</taxon>
        <taxon>metagenomes</taxon>
        <taxon>organismal metagenomes</taxon>
    </lineage>
</organism>
<protein>
    <submittedName>
        <fullName evidence="1">Uncharacterized protein</fullName>
    </submittedName>
</protein>
<dbReference type="EMBL" id="MN739414">
    <property type="protein sequence ID" value="QHT03589.1"/>
    <property type="molecule type" value="Genomic_DNA"/>
</dbReference>
<reference evidence="1" key="1">
    <citation type="journal article" date="2020" name="Nature">
        <title>Giant virus diversity and host interactions through global metagenomics.</title>
        <authorList>
            <person name="Schulz F."/>
            <person name="Roux S."/>
            <person name="Paez-Espino D."/>
            <person name="Jungbluth S."/>
            <person name="Walsh D.A."/>
            <person name="Denef V.J."/>
            <person name="McMahon K.D."/>
            <person name="Konstantinidis K.T."/>
            <person name="Eloe-Fadrosh E.A."/>
            <person name="Kyrpides N.C."/>
            <person name="Woyke T."/>
        </authorList>
    </citation>
    <scope>NUCLEOTIDE SEQUENCE</scope>
    <source>
        <strain evidence="1">GVMAG-M-3300021079-18</strain>
    </source>
</reference>
<accession>A0A6C0CIV0</accession>
<evidence type="ECO:0000313" key="1">
    <source>
        <dbReference type="EMBL" id="QHT03589.1"/>
    </source>
</evidence>
<dbReference type="AlphaFoldDB" id="A0A6C0CIV0"/>
<dbReference type="InterPro" id="IPR036915">
    <property type="entry name" value="Cyclin-like_sf"/>
</dbReference>
<name>A0A6C0CIV0_9ZZZZ</name>
<proteinExistence type="predicted"/>
<dbReference type="SUPFAM" id="SSF47954">
    <property type="entry name" value="Cyclin-like"/>
    <property type="match status" value="1"/>
</dbReference>
<dbReference type="Gene3D" id="1.10.472.10">
    <property type="entry name" value="Cyclin-like"/>
    <property type="match status" value="1"/>
</dbReference>
<sequence length="218" mass="25189">MSYIVGEDGFTRVDAESQDVGRDPYKEKYAQLVKDFAEYQIPQKIVELASQIYMTVMRGIVRKRGRRKAMMCKCTYEAYKQNNVYKDPILLAHKFGIDAKKLRKAQDEFYDLLHEIGLYSKFPRRQLSAADLLPDIAHHMGLVDIPISMLVELIEMLYQRSTLLYRTSSRDIAISVLHWYASESNNGRSYEATQRLTMVPKAKLVKNVSSIVHVMANK</sequence>